<keyword evidence="2" id="KW-1185">Reference proteome</keyword>
<proteinExistence type="predicted"/>
<gene>
    <name evidence="1" type="ORF">ANCCEY_11278</name>
</gene>
<organism evidence="1 2">
    <name type="scientific">Ancylostoma ceylanicum</name>
    <dbReference type="NCBI Taxonomy" id="53326"/>
    <lineage>
        <taxon>Eukaryota</taxon>
        <taxon>Metazoa</taxon>
        <taxon>Ecdysozoa</taxon>
        <taxon>Nematoda</taxon>
        <taxon>Chromadorea</taxon>
        <taxon>Rhabditida</taxon>
        <taxon>Rhabditina</taxon>
        <taxon>Rhabditomorpha</taxon>
        <taxon>Strongyloidea</taxon>
        <taxon>Ancylostomatidae</taxon>
        <taxon>Ancylostomatinae</taxon>
        <taxon>Ancylostoma</taxon>
    </lineage>
</organism>
<dbReference type="Proteomes" id="UP000054495">
    <property type="component" value="Unassembled WGS sequence"/>
</dbReference>
<evidence type="ECO:0000313" key="2">
    <source>
        <dbReference type="Proteomes" id="UP000054495"/>
    </source>
</evidence>
<sequence length="85" mass="9386">MAYHGLPAHSSRLIQEWGQNKSWDLLVSSIASVKFYAKSGLTEKPIQKIVQDAPHTGRPPTTDDDKAKALIEVNRRMATPDTAAK</sequence>
<accession>A0A0D6LC04</accession>
<dbReference type="AlphaFoldDB" id="A0A0D6LC04"/>
<evidence type="ECO:0000313" key="1">
    <source>
        <dbReference type="EMBL" id="EPB69635.1"/>
    </source>
</evidence>
<protein>
    <submittedName>
        <fullName evidence="1">Uncharacterized protein</fullName>
    </submittedName>
</protein>
<name>A0A0D6LC04_9BILA</name>
<reference evidence="1 2" key="1">
    <citation type="submission" date="2013-05" db="EMBL/GenBank/DDBJ databases">
        <title>Draft genome of the parasitic nematode Anyclostoma ceylanicum.</title>
        <authorList>
            <person name="Mitreva M."/>
        </authorList>
    </citation>
    <scope>NUCLEOTIDE SEQUENCE [LARGE SCALE GENOMIC DNA]</scope>
</reference>
<dbReference type="EMBL" id="KE125270">
    <property type="protein sequence ID" value="EPB69635.1"/>
    <property type="molecule type" value="Genomic_DNA"/>
</dbReference>